<dbReference type="InterPro" id="IPR003661">
    <property type="entry name" value="HisK_dim/P_dom"/>
</dbReference>
<dbReference type="Pfam" id="PF02518">
    <property type="entry name" value="HATPase_c"/>
    <property type="match status" value="1"/>
</dbReference>
<name>A0A4U1BFI1_9GAMM</name>
<dbReference type="GO" id="GO:0005886">
    <property type="term" value="C:plasma membrane"/>
    <property type="evidence" value="ECO:0007669"/>
    <property type="project" value="TreeGrafter"/>
</dbReference>
<dbReference type="SUPFAM" id="SSF47384">
    <property type="entry name" value="Homodimeric domain of signal transducing histidine kinase"/>
    <property type="match status" value="1"/>
</dbReference>
<keyword evidence="10 12" id="KW-1133">Transmembrane helix</keyword>
<evidence type="ECO:0000256" key="4">
    <source>
        <dbReference type="ARBA" id="ARBA00022553"/>
    </source>
</evidence>
<dbReference type="InterPro" id="IPR005467">
    <property type="entry name" value="His_kinase_dom"/>
</dbReference>
<dbReference type="GO" id="GO:0000155">
    <property type="term" value="F:phosphorelay sensor kinase activity"/>
    <property type="evidence" value="ECO:0007669"/>
    <property type="project" value="InterPro"/>
</dbReference>
<dbReference type="InterPro" id="IPR050428">
    <property type="entry name" value="TCS_sensor_his_kinase"/>
</dbReference>
<dbReference type="Gene3D" id="3.30.565.10">
    <property type="entry name" value="Histidine kinase-like ATPase, C-terminal domain"/>
    <property type="match status" value="1"/>
</dbReference>
<evidence type="ECO:0000256" key="5">
    <source>
        <dbReference type="ARBA" id="ARBA00022679"/>
    </source>
</evidence>
<evidence type="ECO:0000313" key="14">
    <source>
        <dbReference type="EMBL" id="TKB49676.1"/>
    </source>
</evidence>
<dbReference type="PANTHER" id="PTHR45436:SF5">
    <property type="entry name" value="SENSOR HISTIDINE KINASE TRCS"/>
    <property type="match status" value="1"/>
</dbReference>
<gene>
    <name evidence="14" type="ORF">FCL42_20235</name>
</gene>
<dbReference type="Gene3D" id="1.10.287.130">
    <property type="match status" value="1"/>
</dbReference>
<keyword evidence="5" id="KW-0808">Transferase</keyword>
<evidence type="ECO:0000256" key="1">
    <source>
        <dbReference type="ARBA" id="ARBA00000085"/>
    </source>
</evidence>
<sequence>MIKVNSLKSRLVISALLMVVVLLPLVGFALFDAFSQQVKRSAENELKAYLYSILAVAEVEQGQLWMPEVLPEPRFNLPESGLYAWIAARGNNQTSEPLWHSGSYLFEQPPRLNGEPQLGQGHYQWLELEQVPHLVYRYTAAFESAGQSLDVTLNIAVAWQGYQQQLDTFAERLIRWIGVLILVLLLVQLAWLNWTLKPLAQFRRQLAQVESGELNQLSTRYPKELSVVASQLNALLTAEQQQRNRYRNSLSDLAHSMKTPLAVIRSQSNLDSAIAEQVQRLHEIIDHQCARAQTAGASAWHQGVELSQVIAPLQRSLEKIHAGSGKTLTLELDPKLKFRGDDGDLMELLGNLLDNAFKAANTQVRLSAKATANQLTITVEDDGPGITESRREEIFARGKRADTYQQGHGIGLAIVRDLVEDYQGQLVVERSSALGGASFTLNFPL</sequence>
<dbReference type="InterPro" id="IPR003594">
    <property type="entry name" value="HATPase_dom"/>
</dbReference>
<keyword evidence="6 12" id="KW-0812">Transmembrane</keyword>
<reference evidence="14 15" key="1">
    <citation type="submission" date="2019-04" db="EMBL/GenBank/DDBJ databases">
        <authorList>
            <person name="Hwang J.C."/>
        </authorList>
    </citation>
    <scope>NUCLEOTIDE SEQUENCE [LARGE SCALE GENOMIC DNA]</scope>
    <source>
        <strain evidence="14 15">IMCC35002</strain>
    </source>
</reference>
<keyword evidence="4" id="KW-0597">Phosphoprotein</keyword>
<feature type="domain" description="Histidine kinase" evidence="13">
    <location>
        <begin position="252"/>
        <end position="445"/>
    </location>
</feature>
<accession>A0A4U1BFI1</accession>
<keyword evidence="9" id="KW-0067">ATP-binding</keyword>
<proteinExistence type="predicted"/>
<evidence type="ECO:0000256" key="9">
    <source>
        <dbReference type="ARBA" id="ARBA00022840"/>
    </source>
</evidence>
<comment type="caution">
    <text evidence="14">The sequence shown here is derived from an EMBL/GenBank/DDBJ whole genome shotgun (WGS) entry which is preliminary data.</text>
</comment>
<dbReference type="InterPro" id="IPR058619">
    <property type="entry name" value="PhoQ/CarS-like_HATPase"/>
</dbReference>
<comment type="catalytic activity">
    <reaction evidence="1">
        <text>ATP + protein L-histidine = ADP + protein N-phospho-L-histidine.</text>
        <dbReference type="EC" id="2.7.13.3"/>
    </reaction>
</comment>
<protein>
    <recommendedName>
        <fullName evidence="3">histidine kinase</fullName>
        <ecNumber evidence="3">2.7.13.3</ecNumber>
    </recommendedName>
</protein>
<evidence type="ECO:0000256" key="8">
    <source>
        <dbReference type="ARBA" id="ARBA00022777"/>
    </source>
</evidence>
<comment type="subcellular location">
    <subcellularLocation>
        <location evidence="2">Membrane</location>
    </subcellularLocation>
</comment>
<dbReference type="Proteomes" id="UP000305675">
    <property type="component" value="Unassembled WGS sequence"/>
</dbReference>
<dbReference type="CDD" id="cd00082">
    <property type="entry name" value="HisKA"/>
    <property type="match status" value="1"/>
</dbReference>
<dbReference type="PRINTS" id="PR00344">
    <property type="entry name" value="BCTRLSENSOR"/>
</dbReference>
<evidence type="ECO:0000256" key="12">
    <source>
        <dbReference type="SAM" id="Phobius"/>
    </source>
</evidence>
<dbReference type="AlphaFoldDB" id="A0A4U1BFI1"/>
<keyword evidence="7" id="KW-0547">Nucleotide-binding</keyword>
<dbReference type="OrthoDB" id="9809567at2"/>
<dbReference type="EC" id="2.7.13.3" evidence="3"/>
<evidence type="ECO:0000313" key="15">
    <source>
        <dbReference type="Proteomes" id="UP000305675"/>
    </source>
</evidence>
<dbReference type="InterPro" id="IPR036890">
    <property type="entry name" value="HATPase_C_sf"/>
</dbReference>
<evidence type="ECO:0000256" key="11">
    <source>
        <dbReference type="ARBA" id="ARBA00023136"/>
    </source>
</evidence>
<evidence type="ECO:0000256" key="10">
    <source>
        <dbReference type="ARBA" id="ARBA00022989"/>
    </source>
</evidence>
<evidence type="ECO:0000259" key="13">
    <source>
        <dbReference type="PROSITE" id="PS50109"/>
    </source>
</evidence>
<evidence type="ECO:0000256" key="2">
    <source>
        <dbReference type="ARBA" id="ARBA00004370"/>
    </source>
</evidence>
<dbReference type="SMART" id="SM00387">
    <property type="entry name" value="HATPase_c"/>
    <property type="match status" value="1"/>
</dbReference>
<dbReference type="InterPro" id="IPR004358">
    <property type="entry name" value="Sig_transdc_His_kin-like_C"/>
</dbReference>
<dbReference type="CDD" id="cd16954">
    <property type="entry name" value="HATPase_PhoQ-like"/>
    <property type="match status" value="1"/>
</dbReference>
<dbReference type="InterPro" id="IPR036097">
    <property type="entry name" value="HisK_dim/P_sf"/>
</dbReference>
<dbReference type="PROSITE" id="PS50109">
    <property type="entry name" value="HIS_KIN"/>
    <property type="match status" value="1"/>
</dbReference>
<dbReference type="SUPFAM" id="SSF55874">
    <property type="entry name" value="ATPase domain of HSP90 chaperone/DNA topoisomerase II/histidine kinase"/>
    <property type="match status" value="1"/>
</dbReference>
<keyword evidence="11 12" id="KW-0472">Membrane</keyword>
<feature type="transmembrane region" description="Helical" evidence="12">
    <location>
        <begin position="173"/>
        <end position="194"/>
    </location>
</feature>
<evidence type="ECO:0000256" key="7">
    <source>
        <dbReference type="ARBA" id="ARBA00022741"/>
    </source>
</evidence>
<feature type="transmembrane region" description="Helical" evidence="12">
    <location>
        <begin position="12"/>
        <end position="31"/>
    </location>
</feature>
<evidence type="ECO:0000256" key="6">
    <source>
        <dbReference type="ARBA" id="ARBA00022692"/>
    </source>
</evidence>
<dbReference type="EMBL" id="SWCJ01000025">
    <property type="protein sequence ID" value="TKB49676.1"/>
    <property type="molecule type" value="Genomic_DNA"/>
</dbReference>
<organism evidence="14 15">
    <name type="scientific">Ferrimonas aestuarii</name>
    <dbReference type="NCBI Taxonomy" id="2569539"/>
    <lineage>
        <taxon>Bacteria</taxon>
        <taxon>Pseudomonadati</taxon>
        <taxon>Pseudomonadota</taxon>
        <taxon>Gammaproteobacteria</taxon>
        <taxon>Alteromonadales</taxon>
        <taxon>Ferrimonadaceae</taxon>
        <taxon>Ferrimonas</taxon>
    </lineage>
</organism>
<dbReference type="PANTHER" id="PTHR45436">
    <property type="entry name" value="SENSOR HISTIDINE KINASE YKOH"/>
    <property type="match status" value="1"/>
</dbReference>
<dbReference type="RefSeq" id="WP_136865249.1">
    <property type="nucleotide sequence ID" value="NZ_SWCJ01000025.1"/>
</dbReference>
<keyword evidence="15" id="KW-1185">Reference proteome</keyword>
<evidence type="ECO:0000256" key="3">
    <source>
        <dbReference type="ARBA" id="ARBA00012438"/>
    </source>
</evidence>
<keyword evidence="8" id="KW-0418">Kinase</keyword>